<evidence type="ECO:0000256" key="6">
    <source>
        <dbReference type="ARBA" id="ARBA00022892"/>
    </source>
</evidence>
<evidence type="ECO:0000256" key="4">
    <source>
        <dbReference type="ARBA" id="ARBA00021520"/>
    </source>
</evidence>
<evidence type="ECO:0000256" key="5">
    <source>
        <dbReference type="ARBA" id="ARBA00022448"/>
    </source>
</evidence>
<dbReference type="PANTHER" id="PTHR14374">
    <property type="entry name" value="FOIE GRAS"/>
    <property type="match status" value="1"/>
</dbReference>
<feature type="domain" description="Trafficking protein particle complex subunit 11" evidence="9">
    <location>
        <begin position="268"/>
        <end position="522"/>
    </location>
</feature>
<organism evidence="11">
    <name type="scientific">Lygus hesperus</name>
    <name type="common">Western plant bug</name>
    <dbReference type="NCBI Taxonomy" id="30085"/>
    <lineage>
        <taxon>Eukaryota</taxon>
        <taxon>Metazoa</taxon>
        <taxon>Ecdysozoa</taxon>
        <taxon>Arthropoda</taxon>
        <taxon>Hexapoda</taxon>
        <taxon>Insecta</taxon>
        <taxon>Pterygota</taxon>
        <taxon>Neoptera</taxon>
        <taxon>Paraneoptera</taxon>
        <taxon>Hemiptera</taxon>
        <taxon>Heteroptera</taxon>
        <taxon>Panheteroptera</taxon>
        <taxon>Cimicomorpha</taxon>
        <taxon>Miridae</taxon>
        <taxon>Mirini</taxon>
        <taxon>Lygus</taxon>
    </lineage>
</organism>
<dbReference type="InterPro" id="IPR025876">
    <property type="entry name" value="TRAPPC11_C"/>
</dbReference>
<dbReference type="GO" id="GO:0016192">
    <property type="term" value="P:vesicle-mediated transport"/>
    <property type="evidence" value="ECO:0007669"/>
    <property type="project" value="UniProtKB-KW"/>
</dbReference>
<sequence>MTNLDRDFEFPAELLVQPQALVGISGLDTLNNAVHRAVWDALSASRRQQDRPPVQFKLLAASHEFPRPKSKKSYDQHIPKGVLKRGWMHKHLTQVPSVVVVFCDLDWDDPQWEERKLECVSRVQSLREALKGRGSRVCLVLIQRKAPNLAVEDTLGAERAKEIFQAADLSNKSLYILPHNEHLLGFTAKLESAFYDLAKSYYQHEIRQIKQHREHLNKKNHQYLYVRHHFKIGFFCELRQDLVTAHCHYEEAYNSLLEARLLDTNEFEVKTVAGYISYKVSRVHFALNRPRDAISHFKAHIEHYRHKTGHNLLLFQHYAWLSKQFSMFAELLEEMAHQGFPSVQTQHPGFYYKSAAKYSEQRKVIANQLCKNVTTYPDPDPLANWDKLEFYGQRPWRPCQLSAEPLDPDLERQGILAIQYNEFHNVDESAIIIGLLGNAISQFKKYKCPRMRRHLVVQMADEYYEAKDYGKSLTLLTHMLWDYRVEKWYSIVDKLLVKALATAFLSAAVSEYLTLCLEAVSRSQSQEAVRVVENLVTVTNGGVPEPEANLPVEEVAAAQQKWSVARSESPSVIVDTSLFVPPIQMKATIIHHEYNSLRVRITVRSYLPVAINFSSFKVCLSHPGSQHITEHDVTTDSQTIVPNKILTFYCDLLPEPADIGKIVQISSILLAIGNIIGRTVILSFNGLGTDPNSTYPELMFFKQVKGEDLEFMKVKPCLSSVISRRDPLVSLKISHKSPALLHEWYPLKVVLENHETSPISDAFLTFNLAQTTDQQTAQTTEFSDLNSLLSFPVNVKVDLASSKLEKSFFVKSENLISRQLDVRLSYMVEGNCCISDTVVSFDVKEAFSHSSKYMAINFDALDEVFTSDVFRIENKITSQSPWPMVIHSAHLKLVENVKREGVWCYKSKREGLVRDENDQDWGYDAEPKCSLSGVTLNENEWAVDVASVTAAHPSDAGSLGTLLLTWSRAGEEGSVKATVSPLNLPEVRVLECLLSMDVDVPGHGVLRQFYPVKYVLSNHSSRLLVLQLSVDPSENFLFAGPKECEVHLQPNSSKEFEYNMFPLFCGEMKLPKVQLKSADNSVPHLDLIVSRALPESVFIFPQSRHTTEPEEPVKSSGATPKDIQTV</sequence>
<feature type="region of interest" description="Disordered" evidence="8">
    <location>
        <begin position="1103"/>
        <end position="1126"/>
    </location>
</feature>
<reference evidence="11" key="1">
    <citation type="journal article" date="2016" name="Gigascience">
        <title>De novo construction of an expanded transcriptome assembly for the western tarnished plant bug, Lygus hesperus.</title>
        <authorList>
            <person name="Tassone E.E."/>
            <person name="Geib S.M."/>
            <person name="Hall B."/>
            <person name="Fabrick J.A."/>
            <person name="Brent C.S."/>
            <person name="Hull J.J."/>
        </authorList>
    </citation>
    <scope>NUCLEOTIDE SEQUENCE</scope>
</reference>
<dbReference type="EMBL" id="GDHC01004348">
    <property type="protein sequence ID" value="JAQ14281.1"/>
    <property type="molecule type" value="Transcribed_RNA"/>
</dbReference>
<dbReference type="GO" id="GO:0005794">
    <property type="term" value="C:Golgi apparatus"/>
    <property type="evidence" value="ECO:0007669"/>
    <property type="project" value="UniProtKB-SubCell"/>
</dbReference>
<evidence type="ECO:0000259" key="9">
    <source>
        <dbReference type="Pfam" id="PF11817"/>
    </source>
</evidence>
<evidence type="ECO:0000256" key="3">
    <source>
        <dbReference type="ARBA" id="ARBA00007051"/>
    </source>
</evidence>
<keyword evidence="7" id="KW-0333">Golgi apparatus</keyword>
<evidence type="ECO:0000256" key="2">
    <source>
        <dbReference type="ARBA" id="ARBA00004222"/>
    </source>
</evidence>
<feature type="domain" description="Trafficking protein particle complex subunit 11 C-terminal" evidence="10">
    <location>
        <begin position="1024"/>
        <end position="1074"/>
    </location>
</feature>
<feature type="compositionally biased region" description="Polar residues" evidence="8">
    <location>
        <begin position="1116"/>
        <end position="1126"/>
    </location>
</feature>
<evidence type="ECO:0000256" key="7">
    <source>
        <dbReference type="ARBA" id="ARBA00023034"/>
    </source>
</evidence>
<accession>A0A146M3C4</accession>
<name>A0A146M3C4_LYGHE</name>
<comment type="similarity">
    <text evidence="3">Belongs to the TRAPPC11 family.</text>
</comment>
<proteinExistence type="inferred from homology"/>
<dbReference type="InterPro" id="IPR021773">
    <property type="entry name" value="TPC11"/>
</dbReference>
<dbReference type="PANTHER" id="PTHR14374:SF0">
    <property type="entry name" value="TRAFFICKING PROTEIN PARTICLE COMPLEX SUBUNIT 11"/>
    <property type="match status" value="1"/>
</dbReference>
<dbReference type="Pfam" id="PF12742">
    <property type="entry name" value="Gryzun-like"/>
    <property type="match status" value="1"/>
</dbReference>
<evidence type="ECO:0000256" key="8">
    <source>
        <dbReference type="SAM" id="MobiDB-lite"/>
    </source>
</evidence>
<comment type="subcellular location">
    <subcellularLocation>
        <location evidence="2">Golgi apparatus</location>
        <location evidence="2">cis-Golgi network</location>
    </subcellularLocation>
</comment>
<keyword evidence="6" id="KW-0931">ER-Golgi transport</keyword>
<keyword evidence="5" id="KW-0813">Transport</keyword>
<dbReference type="Pfam" id="PF11817">
    <property type="entry name" value="Foie-gras_1"/>
    <property type="match status" value="1"/>
</dbReference>
<gene>
    <name evidence="11" type="primary">TRAPPC11_1</name>
    <name evidence="11" type="ORF">g.85322</name>
</gene>
<evidence type="ECO:0000313" key="11">
    <source>
        <dbReference type="EMBL" id="JAQ14281.1"/>
    </source>
</evidence>
<evidence type="ECO:0000256" key="1">
    <source>
        <dbReference type="ARBA" id="ARBA00001995"/>
    </source>
</evidence>
<dbReference type="AlphaFoldDB" id="A0A146M3C4"/>
<comment type="function">
    <text evidence="1">Involved in endoplasmic reticulum to Golgi apparatus trafficking at a very early stage.</text>
</comment>
<evidence type="ECO:0000259" key="10">
    <source>
        <dbReference type="Pfam" id="PF12742"/>
    </source>
</evidence>
<protein>
    <recommendedName>
        <fullName evidence="4">Trafficking protein particle complex subunit 11</fullName>
    </recommendedName>
</protein>